<keyword evidence="1" id="KW-0472">Membrane</keyword>
<evidence type="ECO:0000313" key="3">
    <source>
        <dbReference type="EnsemblPlants" id="AES95750"/>
    </source>
</evidence>
<name>G7KCA5_MEDTR</name>
<dbReference type="Proteomes" id="UP000265566">
    <property type="component" value="Chromosome 5"/>
</dbReference>
<evidence type="ECO:0000313" key="4">
    <source>
        <dbReference type="Proteomes" id="UP000002051"/>
    </source>
</evidence>
<keyword evidence="4" id="KW-1185">Reference proteome</keyword>
<evidence type="ECO:0000313" key="2">
    <source>
        <dbReference type="EMBL" id="RHN54782.1"/>
    </source>
</evidence>
<dbReference type="Proteomes" id="UP000002051">
    <property type="component" value="Chromosome 5"/>
</dbReference>
<accession>G7KCA5</accession>
<dbReference type="HOGENOM" id="CLU_2641871_0_0_1"/>
<gene>
    <name evidence="1" type="ordered locus">MTR_5g029090</name>
    <name evidence="2" type="ORF">MtrunA17_Chr5g0410611</name>
</gene>
<keyword evidence="1" id="KW-0812">Transmembrane</keyword>
<reference evidence="3" key="3">
    <citation type="submission" date="2015-04" db="UniProtKB">
        <authorList>
            <consortium name="EnsemblPlants"/>
        </authorList>
    </citation>
    <scope>IDENTIFICATION</scope>
    <source>
        <strain evidence="3">cv. Jemalong A17</strain>
    </source>
</reference>
<dbReference type="AlphaFoldDB" id="G7KCA5"/>
<proteinExistence type="predicted"/>
<dbReference type="PaxDb" id="3880-AES95750"/>
<protein>
    <submittedName>
        <fullName evidence="1">Transmembrane protein, putative</fullName>
    </submittedName>
</protein>
<reference evidence="1 4" key="2">
    <citation type="journal article" date="2014" name="BMC Genomics">
        <title>An improved genome release (version Mt4.0) for the model legume Medicago truncatula.</title>
        <authorList>
            <person name="Tang H."/>
            <person name="Krishnakumar V."/>
            <person name="Bidwell S."/>
            <person name="Rosen B."/>
            <person name="Chan A."/>
            <person name="Zhou S."/>
            <person name="Gentzbittel L."/>
            <person name="Childs K.L."/>
            <person name="Yandell M."/>
            <person name="Gundlach H."/>
            <person name="Mayer K.F."/>
            <person name="Schwartz D.C."/>
            <person name="Town C.D."/>
        </authorList>
    </citation>
    <scope>GENOME REANNOTATION</scope>
    <source>
        <strain evidence="3 4">cv. Jemalong A17</strain>
    </source>
</reference>
<dbReference type="Gramene" id="rna29868">
    <property type="protein sequence ID" value="RHN54782.1"/>
    <property type="gene ID" value="gene29868"/>
</dbReference>
<dbReference type="EnsemblPlants" id="AES95750">
    <property type="protein sequence ID" value="AES95750"/>
    <property type="gene ID" value="MTR_5g029090"/>
</dbReference>
<dbReference type="EMBL" id="CM001221">
    <property type="protein sequence ID" value="AES95750.1"/>
    <property type="molecule type" value="Genomic_DNA"/>
</dbReference>
<organism evidence="1 4">
    <name type="scientific">Medicago truncatula</name>
    <name type="common">Barrel medic</name>
    <name type="synonym">Medicago tribuloides</name>
    <dbReference type="NCBI Taxonomy" id="3880"/>
    <lineage>
        <taxon>Eukaryota</taxon>
        <taxon>Viridiplantae</taxon>
        <taxon>Streptophyta</taxon>
        <taxon>Embryophyta</taxon>
        <taxon>Tracheophyta</taxon>
        <taxon>Spermatophyta</taxon>
        <taxon>Magnoliopsida</taxon>
        <taxon>eudicotyledons</taxon>
        <taxon>Gunneridae</taxon>
        <taxon>Pentapetalae</taxon>
        <taxon>rosids</taxon>
        <taxon>fabids</taxon>
        <taxon>Fabales</taxon>
        <taxon>Fabaceae</taxon>
        <taxon>Papilionoideae</taxon>
        <taxon>50 kb inversion clade</taxon>
        <taxon>NPAAA clade</taxon>
        <taxon>Hologalegina</taxon>
        <taxon>IRL clade</taxon>
        <taxon>Trifolieae</taxon>
        <taxon>Medicago</taxon>
    </lineage>
</organism>
<reference evidence="2" key="4">
    <citation type="journal article" date="2018" name="Nat. Plants">
        <title>Whole-genome landscape of Medicago truncatula symbiotic genes.</title>
        <authorList>
            <person name="Pecrix Y."/>
            <person name="Gamas P."/>
            <person name="Carrere S."/>
        </authorList>
    </citation>
    <scope>NUCLEOTIDE SEQUENCE</scope>
    <source>
        <tissue evidence="2">Leaves</tissue>
    </source>
</reference>
<sequence>MYRDSVSLAVQHRWLEFVFLVVMDQSRGDVCLHMIYYGFDDFFFLCWFVVVRGGFHGGVDIGFFVVVFDGDACGGWC</sequence>
<reference evidence="1 4" key="1">
    <citation type="journal article" date="2011" name="Nature">
        <title>The Medicago genome provides insight into the evolution of rhizobial symbioses.</title>
        <authorList>
            <person name="Young N.D."/>
            <person name="Debelle F."/>
            <person name="Oldroyd G.E."/>
            <person name="Geurts R."/>
            <person name="Cannon S.B."/>
            <person name="Udvardi M.K."/>
            <person name="Benedito V.A."/>
            <person name="Mayer K.F."/>
            <person name="Gouzy J."/>
            <person name="Schoof H."/>
            <person name="Van de Peer Y."/>
            <person name="Proost S."/>
            <person name="Cook D.R."/>
            <person name="Meyers B.C."/>
            <person name="Spannagl M."/>
            <person name="Cheung F."/>
            <person name="De Mita S."/>
            <person name="Krishnakumar V."/>
            <person name="Gundlach H."/>
            <person name="Zhou S."/>
            <person name="Mudge J."/>
            <person name="Bharti A.K."/>
            <person name="Murray J.D."/>
            <person name="Naoumkina M.A."/>
            <person name="Rosen B."/>
            <person name="Silverstein K.A."/>
            <person name="Tang H."/>
            <person name="Rombauts S."/>
            <person name="Zhao P.X."/>
            <person name="Zhou P."/>
            <person name="Barbe V."/>
            <person name="Bardou P."/>
            <person name="Bechner M."/>
            <person name="Bellec A."/>
            <person name="Berger A."/>
            <person name="Berges H."/>
            <person name="Bidwell S."/>
            <person name="Bisseling T."/>
            <person name="Choisne N."/>
            <person name="Couloux A."/>
            <person name="Denny R."/>
            <person name="Deshpande S."/>
            <person name="Dai X."/>
            <person name="Doyle J.J."/>
            <person name="Dudez A.M."/>
            <person name="Farmer A.D."/>
            <person name="Fouteau S."/>
            <person name="Franken C."/>
            <person name="Gibelin C."/>
            <person name="Gish J."/>
            <person name="Goldstein S."/>
            <person name="Gonzalez A.J."/>
            <person name="Green P.J."/>
            <person name="Hallab A."/>
            <person name="Hartog M."/>
            <person name="Hua A."/>
            <person name="Humphray S.J."/>
            <person name="Jeong D.H."/>
            <person name="Jing Y."/>
            <person name="Jocker A."/>
            <person name="Kenton S.M."/>
            <person name="Kim D.J."/>
            <person name="Klee K."/>
            <person name="Lai H."/>
            <person name="Lang C."/>
            <person name="Lin S."/>
            <person name="Macmil S.L."/>
            <person name="Magdelenat G."/>
            <person name="Matthews L."/>
            <person name="McCorrison J."/>
            <person name="Monaghan E.L."/>
            <person name="Mun J.H."/>
            <person name="Najar F.Z."/>
            <person name="Nicholson C."/>
            <person name="Noirot C."/>
            <person name="O'Bleness M."/>
            <person name="Paule C.R."/>
            <person name="Poulain J."/>
            <person name="Prion F."/>
            <person name="Qin B."/>
            <person name="Qu C."/>
            <person name="Retzel E.F."/>
            <person name="Riddle C."/>
            <person name="Sallet E."/>
            <person name="Samain S."/>
            <person name="Samson N."/>
            <person name="Sanders I."/>
            <person name="Saurat O."/>
            <person name="Scarpelli C."/>
            <person name="Schiex T."/>
            <person name="Segurens B."/>
            <person name="Severin A.J."/>
            <person name="Sherrier D.J."/>
            <person name="Shi R."/>
            <person name="Sims S."/>
            <person name="Singer S.R."/>
            <person name="Sinharoy S."/>
            <person name="Sterck L."/>
            <person name="Viollet A."/>
            <person name="Wang B.B."/>
            <person name="Wang K."/>
            <person name="Wang M."/>
            <person name="Wang X."/>
            <person name="Warfsmann J."/>
            <person name="Weissenbach J."/>
            <person name="White D.D."/>
            <person name="White J.D."/>
            <person name="Wiley G.B."/>
            <person name="Wincker P."/>
            <person name="Xing Y."/>
            <person name="Yang L."/>
            <person name="Yao Z."/>
            <person name="Ying F."/>
            <person name="Zhai J."/>
            <person name="Zhou L."/>
            <person name="Zuber A."/>
            <person name="Denarie J."/>
            <person name="Dixon R.A."/>
            <person name="May G.D."/>
            <person name="Schwartz D.C."/>
            <person name="Rogers J."/>
            <person name="Quetier F."/>
            <person name="Town C.D."/>
            <person name="Roe B.A."/>
        </authorList>
    </citation>
    <scope>NUCLEOTIDE SEQUENCE [LARGE SCALE GENOMIC DNA]</scope>
    <source>
        <strain evidence="1">A17</strain>
        <strain evidence="3 4">cv. Jemalong A17</strain>
    </source>
</reference>
<evidence type="ECO:0000313" key="1">
    <source>
        <dbReference type="EMBL" id="AES95750.1"/>
    </source>
</evidence>
<dbReference type="EMBL" id="PSQE01000005">
    <property type="protein sequence ID" value="RHN54782.1"/>
    <property type="molecule type" value="Genomic_DNA"/>
</dbReference>